<dbReference type="Proteomes" id="UP000054097">
    <property type="component" value="Unassembled WGS sequence"/>
</dbReference>
<keyword evidence="2" id="KW-1185">Reference proteome</keyword>
<accession>A0A0C2WT98</accession>
<evidence type="ECO:0000313" key="2">
    <source>
        <dbReference type="Proteomes" id="UP000054097"/>
    </source>
</evidence>
<sequence length="249" mass="28306">MFDQRVHELIKQGRENEVRAVVSDTVSQFKELGPVLLDDRTTHAVRQTQRNILGRSMVRLNLIQTGMHDIAKELSAVAEDESTFLKLLNSRSNTSNQNGSSNLSNRMVVYDMEDPQKSVNLPLTFECGDVRRYLQTHGKAFYPELWARRSNKQKITPSGCLWEHLSNKQSIRGRDGCSVCQSSTQAWKSVPRLHRCLEVYSGSNWKRRSNTPRSSTQWTALLRWPKLRDPVETPRSSLAYTAGTAGNDG</sequence>
<evidence type="ECO:0000313" key="1">
    <source>
        <dbReference type="EMBL" id="KIM20752.1"/>
    </source>
</evidence>
<dbReference type="EMBL" id="KN824410">
    <property type="protein sequence ID" value="KIM20752.1"/>
    <property type="molecule type" value="Genomic_DNA"/>
</dbReference>
<dbReference type="HOGENOM" id="CLU_1116328_0_0_1"/>
<protein>
    <submittedName>
        <fullName evidence="1">Uncharacterized protein</fullName>
    </submittedName>
</protein>
<gene>
    <name evidence="1" type="ORF">M408DRAFT_333826</name>
</gene>
<proteinExistence type="predicted"/>
<organism evidence="1 2">
    <name type="scientific">Serendipita vermifera MAFF 305830</name>
    <dbReference type="NCBI Taxonomy" id="933852"/>
    <lineage>
        <taxon>Eukaryota</taxon>
        <taxon>Fungi</taxon>
        <taxon>Dikarya</taxon>
        <taxon>Basidiomycota</taxon>
        <taxon>Agaricomycotina</taxon>
        <taxon>Agaricomycetes</taxon>
        <taxon>Sebacinales</taxon>
        <taxon>Serendipitaceae</taxon>
        <taxon>Serendipita</taxon>
    </lineage>
</organism>
<name>A0A0C2WT98_SERVB</name>
<reference evidence="2" key="2">
    <citation type="submission" date="2015-01" db="EMBL/GenBank/DDBJ databases">
        <title>Evolutionary Origins and Diversification of the Mycorrhizal Mutualists.</title>
        <authorList>
            <consortium name="DOE Joint Genome Institute"/>
            <consortium name="Mycorrhizal Genomics Consortium"/>
            <person name="Kohler A."/>
            <person name="Kuo A."/>
            <person name="Nagy L.G."/>
            <person name="Floudas D."/>
            <person name="Copeland A."/>
            <person name="Barry K.W."/>
            <person name="Cichocki N."/>
            <person name="Veneault-Fourrey C."/>
            <person name="LaButti K."/>
            <person name="Lindquist E.A."/>
            <person name="Lipzen A."/>
            <person name="Lundell T."/>
            <person name="Morin E."/>
            <person name="Murat C."/>
            <person name="Riley R."/>
            <person name="Ohm R."/>
            <person name="Sun H."/>
            <person name="Tunlid A."/>
            <person name="Henrissat B."/>
            <person name="Grigoriev I.V."/>
            <person name="Hibbett D.S."/>
            <person name="Martin F."/>
        </authorList>
    </citation>
    <scope>NUCLEOTIDE SEQUENCE [LARGE SCALE GENOMIC DNA]</scope>
    <source>
        <strain evidence="2">MAFF 305830</strain>
    </source>
</reference>
<dbReference type="AlphaFoldDB" id="A0A0C2WT98"/>
<reference evidence="1 2" key="1">
    <citation type="submission" date="2014-04" db="EMBL/GenBank/DDBJ databases">
        <authorList>
            <consortium name="DOE Joint Genome Institute"/>
            <person name="Kuo A."/>
            <person name="Zuccaro A."/>
            <person name="Kohler A."/>
            <person name="Nagy L.G."/>
            <person name="Floudas D."/>
            <person name="Copeland A."/>
            <person name="Barry K.W."/>
            <person name="Cichocki N."/>
            <person name="Veneault-Fourrey C."/>
            <person name="LaButti K."/>
            <person name="Lindquist E.A."/>
            <person name="Lipzen A."/>
            <person name="Lundell T."/>
            <person name="Morin E."/>
            <person name="Murat C."/>
            <person name="Sun H."/>
            <person name="Tunlid A."/>
            <person name="Henrissat B."/>
            <person name="Grigoriev I.V."/>
            <person name="Hibbett D.S."/>
            <person name="Martin F."/>
            <person name="Nordberg H.P."/>
            <person name="Cantor M.N."/>
            <person name="Hua S.X."/>
        </authorList>
    </citation>
    <scope>NUCLEOTIDE SEQUENCE [LARGE SCALE GENOMIC DNA]</scope>
    <source>
        <strain evidence="1 2">MAFF 305830</strain>
    </source>
</reference>